<accession>A0ABQ8TEP5</accession>
<evidence type="ECO:0000256" key="1">
    <source>
        <dbReference type="ARBA" id="ARBA00037957"/>
    </source>
</evidence>
<dbReference type="Proteomes" id="UP001148838">
    <property type="component" value="Unassembled WGS sequence"/>
</dbReference>
<dbReference type="PANTHER" id="PTHR14469">
    <property type="entry name" value="SARCOMA ANTIGEN NY-SAR-23"/>
    <property type="match status" value="1"/>
</dbReference>
<dbReference type="EMBL" id="JAJSOF020000011">
    <property type="protein sequence ID" value="KAJ4445076.1"/>
    <property type="molecule type" value="Genomic_DNA"/>
</dbReference>
<proteinExistence type="inferred from homology"/>
<reference evidence="2 3" key="1">
    <citation type="journal article" date="2022" name="Allergy">
        <title>Genome assembly and annotation of Periplaneta americana reveal a comprehensive cockroach allergen profile.</title>
        <authorList>
            <person name="Wang L."/>
            <person name="Xiong Q."/>
            <person name="Saelim N."/>
            <person name="Wang L."/>
            <person name="Nong W."/>
            <person name="Wan A.T."/>
            <person name="Shi M."/>
            <person name="Liu X."/>
            <person name="Cao Q."/>
            <person name="Hui J.H.L."/>
            <person name="Sookrung N."/>
            <person name="Leung T.F."/>
            <person name="Tungtrongchitr A."/>
            <person name="Tsui S.K.W."/>
        </authorList>
    </citation>
    <scope>NUCLEOTIDE SEQUENCE [LARGE SCALE GENOMIC DNA]</scope>
    <source>
        <strain evidence="2">PWHHKU_190912</strain>
    </source>
</reference>
<sequence>MPKQRWTIIQPEFRYRVVSTIPPAIIAGIRNQISLPIVAPQVHHDAGRLGGWVAQLVEQLATDWKVQGLIPDGDRIFSRCQTFRTVPRFTQPPIKLSTRSFLEVKGGQNMVLTTSPHSSAKHAVFSDKCLFFLDGHTHTQNARYWPKEYPRWMCEANNPGALKSYDVVWNTSNLDGGVLAVISRRFSFWHLIGPRGPIRYEAIGPRRTNQMPEGEPTTYNSKYTPPPSRLLYIYMRSLYKDFVWLLNRNSLIAKDALKRKLETTFLGDSLVKCTELHKGRDFEEVRRYQEGKGLVIALERVRKRVAAAVEKSVRRVRLLESSRPWSSHWRGSVDKDVCLLV</sequence>
<evidence type="ECO:0000313" key="3">
    <source>
        <dbReference type="Proteomes" id="UP001148838"/>
    </source>
</evidence>
<protein>
    <submittedName>
        <fullName evidence="2">Uncharacterized protein</fullName>
    </submittedName>
</protein>
<organism evidence="2 3">
    <name type="scientific">Periplaneta americana</name>
    <name type="common">American cockroach</name>
    <name type="synonym">Blatta americana</name>
    <dbReference type="NCBI Taxonomy" id="6978"/>
    <lineage>
        <taxon>Eukaryota</taxon>
        <taxon>Metazoa</taxon>
        <taxon>Ecdysozoa</taxon>
        <taxon>Arthropoda</taxon>
        <taxon>Hexapoda</taxon>
        <taxon>Insecta</taxon>
        <taxon>Pterygota</taxon>
        <taxon>Neoptera</taxon>
        <taxon>Polyneoptera</taxon>
        <taxon>Dictyoptera</taxon>
        <taxon>Blattodea</taxon>
        <taxon>Blattoidea</taxon>
        <taxon>Blattidae</taxon>
        <taxon>Blattinae</taxon>
        <taxon>Periplaneta</taxon>
    </lineage>
</organism>
<dbReference type="PANTHER" id="PTHR14469:SF0">
    <property type="entry name" value="FAMILY WITH SEQUENCE SIMILARITY 113"/>
    <property type="match status" value="1"/>
</dbReference>
<comment type="caution">
    <text evidence="2">The sequence shown here is derived from an EMBL/GenBank/DDBJ whole genome shotgun (WGS) entry which is preliminary data.</text>
</comment>
<evidence type="ECO:0000313" key="2">
    <source>
        <dbReference type="EMBL" id="KAJ4445076.1"/>
    </source>
</evidence>
<gene>
    <name evidence="2" type="ORF">ANN_06875</name>
</gene>
<comment type="similarity">
    <text evidence="1">Belongs to the PC-esterase family.</text>
</comment>
<name>A0ABQ8TEP5_PERAM</name>
<keyword evidence="3" id="KW-1185">Reference proteome</keyword>